<keyword evidence="1" id="KW-0812">Transmembrane</keyword>
<sequence length="63" mass="7254">MARRWPDRDIEARTTDTLVARMMRMSDDKKNPLWWTVAFWLAVVVLIVCAGAVVFAFLIGGVW</sequence>
<keyword evidence="1" id="KW-1133">Transmembrane helix</keyword>
<dbReference type="KEGG" id="tsv:DSM104635_00152"/>
<accession>A0A6I6MP60</accession>
<feature type="transmembrane region" description="Helical" evidence="1">
    <location>
        <begin position="33"/>
        <end position="59"/>
    </location>
</feature>
<reference evidence="3" key="1">
    <citation type="submission" date="2019-12" db="EMBL/GenBank/DDBJ databases">
        <title>Complete genome of Terracaulis silvestris 0127_4.</title>
        <authorList>
            <person name="Vieira S."/>
            <person name="Riedel T."/>
            <person name="Sproer C."/>
            <person name="Pascual J."/>
            <person name="Boedeker C."/>
            <person name="Overmann J."/>
        </authorList>
    </citation>
    <scope>NUCLEOTIDE SEQUENCE [LARGE SCALE GENOMIC DNA]</scope>
    <source>
        <strain evidence="3">0127_4</strain>
    </source>
</reference>
<evidence type="ECO:0000256" key="1">
    <source>
        <dbReference type="SAM" id="Phobius"/>
    </source>
</evidence>
<evidence type="ECO:0000313" key="2">
    <source>
        <dbReference type="EMBL" id="QGZ93342.1"/>
    </source>
</evidence>
<proteinExistence type="predicted"/>
<keyword evidence="3" id="KW-1185">Reference proteome</keyword>
<keyword evidence="1" id="KW-0472">Membrane</keyword>
<dbReference type="EMBL" id="CP047045">
    <property type="protein sequence ID" value="QGZ93342.1"/>
    <property type="molecule type" value="Genomic_DNA"/>
</dbReference>
<gene>
    <name evidence="2" type="ORF">DSM104635_00152</name>
</gene>
<organism evidence="2 3">
    <name type="scientific">Terricaulis silvestris</name>
    <dbReference type="NCBI Taxonomy" id="2686094"/>
    <lineage>
        <taxon>Bacteria</taxon>
        <taxon>Pseudomonadati</taxon>
        <taxon>Pseudomonadota</taxon>
        <taxon>Alphaproteobacteria</taxon>
        <taxon>Caulobacterales</taxon>
        <taxon>Caulobacteraceae</taxon>
        <taxon>Terricaulis</taxon>
    </lineage>
</organism>
<evidence type="ECO:0000313" key="3">
    <source>
        <dbReference type="Proteomes" id="UP000431269"/>
    </source>
</evidence>
<name>A0A6I6MP60_9CAUL</name>
<protein>
    <submittedName>
        <fullName evidence="2">Uncharacterized protein</fullName>
    </submittedName>
</protein>
<dbReference type="Proteomes" id="UP000431269">
    <property type="component" value="Chromosome"/>
</dbReference>
<dbReference type="AlphaFoldDB" id="A0A6I6MP60"/>